<keyword evidence="2" id="KW-1185">Reference proteome</keyword>
<proteinExistence type="predicted"/>
<evidence type="ECO:0000313" key="1">
    <source>
        <dbReference type="EMBL" id="EME62500.1"/>
    </source>
</evidence>
<name>M2YL17_9PSEU</name>
<gene>
    <name evidence="1" type="ORF">H074_08530</name>
</gene>
<dbReference type="AlphaFoldDB" id="M2YL17"/>
<protein>
    <submittedName>
        <fullName evidence="1">Uncharacterized protein</fullName>
    </submittedName>
</protein>
<reference evidence="1 2" key="1">
    <citation type="journal article" date="2013" name="Genome Announc.">
        <title>Draft Genome Sequence of Amycolatopsis decaplanina Strain DSM 44594T.</title>
        <authorList>
            <person name="Kaur N."/>
            <person name="Kumar S."/>
            <person name="Bala M."/>
            <person name="Raghava G.P."/>
            <person name="Mayilraj S."/>
        </authorList>
    </citation>
    <scope>NUCLEOTIDE SEQUENCE [LARGE SCALE GENOMIC DNA]</scope>
    <source>
        <strain evidence="1 2">DSM 44594</strain>
    </source>
</reference>
<feature type="non-terminal residue" evidence="1">
    <location>
        <position position="1"/>
    </location>
</feature>
<sequence>TLRAFLESRPQPAAQEWINGWMEDLHGEMTQADVVKLSGDLVSPNQVSVLWRRLERPWIPEDVPVDVVDWRPAPDGTGPLTFRDFLNTRGDLPAGFTLKSKGRTGSRTSAVARGWINAWAAKLRDKMSQSAVNKLSGDLINRNQVTVLWAGLARESDTGVLEGDVPGGGGSSDSGVLTRPEVVGWRPAEDGTGLRTLRAFLESRPHPAGFALKSRNRKHSSQKAQDWINAWAEDLHGEMTQAEVVELSDGLVSRTHIGELWRRLEGSWVSEDVPVDVVDWRPAPDGTGPLTFRDFLNTRDQCLGGKALREDAAGGRRGTVRWLDQY</sequence>
<dbReference type="Proteomes" id="UP000054226">
    <property type="component" value="Unassembled WGS sequence"/>
</dbReference>
<comment type="caution">
    <text evidence="1">The sequence shown here is derived from an EMBL/GenBank/DDBJ whole genome shotgun (WGS) entry which is preliminary data.</text>
</comment>
<organism evidence="1 2">
    <name type="scientific">Amycolatopsis decaplanina DSM 44594</name>
    <dbReference type="NCBI Taxonomy" id="1284240"/>
    <lineage>
        <taxon>Bacteria</taxon>
        <taxon>Bacillati</taxon>
        <taxon>Actinomycetota</taxon>
        <taxon>Actinomycetes</taxon>
        <taxon>Pseudonocardiales</taxon>
        <taxon>Pseudonocardiaceae</taxon>
        <taxon>Amycolatopsis</taxon>
    </lineage>
</organism>
<evidence type="ECO:0000313" key="2">
    <source>
        <dbReference type="Proteomes" id="UP000054226"/>
    </source>
</evidence>
<dbReference type="EMBL" id="AOHO01000040">
    <property type="protein sequence ID" value="EME62500.1"/>
    <property type="molecule type" value="Genomic_DNA"/>
</dbReference>
<accession>M2YL17</accession>